<keyword evidence="3" id="KW-0804">Transcription</keyword>
<reference evidence="5 6" key="1">
    <citation type="submission" date="2018-06" db="EMBL/GenBank/DDBJ databases">
        <title>Sphaerisporangium craniellae sp. nov., isolated from a marine sponge in the South China Sea.</title>
        <authorList>
            <person name="Li L."/>
        </authorList>
    </citation>
    <scope>NUCLEOTIDE SEQUENCE [LARGE SCALE GENOMIC DNA]</scope>
    <source>
        <strain evidence="5 6">CCTCC AA 208026</strain>
    </source>
</reference>
<dbReference type="OrthoDB" id="37081at2"/>
<evidence type="ECO:0000256" key="1">
    <source>
        <dbReference type="ARBA" id="ARBA00023015"/>
    </source>
</evidence>
<dbReference type="PRINTS" id="PR00036">
    <property type="entry name" value="HTHLACI"/>
</dbReference>
<proteinExistence type="predicted"/>
<dbReference type="PROSITE" id="PS00356">
    <property type="entry name" value="HTH_LACI_1"/>
    <property type="match status" value="1"/>
</dbReference>
<dbReference type="CDD" id="cd06267">
    <property type="entry name" value="PBP1_LacI_sugar_binding-like"/>
    <property type="match status" value="1"/>
</dbReference>
<dbReference type="CDD" id="cd01392">
    <property type="entry name" value="HTH_LacI"/>
    <property type="match status" value="1"/>
</dbReference>
<evidence type="ECO:0000313" key="6">
    <source>
        <dbReference type="Proteomes" id="UP000253094"/>
    </source>
</evidence>
<dbReference type="SUPFAM" id="SSF47413">
    <property type="entry name" value="lambda repressor-like DNA-binding domains"/>
    <property type="match status" value="1"/>
</dbReference>
<feature type="domain" description="HTH lacI-type" evidence="4">
    <location>
        <begin position="5"/>
        <end position="59"/>
    </location>
</feature>
<dbReference type="Pfam" id="PF00356">
    <property type="entry name" value="LacI"/>
    <property type="match status" value="1"/>
</dbReference>
<dbReference type="InterPro" id="IPR046335">
    <property type="entry name" value="LacI/GalR-like_sensor"/>
</dbReference>
<dbReference type="Pfam" id="PF13377">
    <property type="entry name" value="Peripla_BP_3"/>
    <property type="match status" value="1"/>
</dbReference>
<keyword evidence="1" id="KW-0805">Transcription regulation</keyword>
<evidence type="ECO:0000259" key="4">
    <source>
        <dbReference type="PROSITE" id="PS50932"/>
    </source>
</evidence>
<gene>
    <name evidence="5" type="ORF">DQ384_37710</name>
</gene>
<name>A0A367EQU0_9ACTN</name>
<accession>A0A367EQU0</accession>
<keyword evidence="6" id="KW-1185">Reference proteome</keyword>
<evidence type="ECO:0000256" key="2">
    <source>
        <dbReference type="ARBA" id="ARBA00023125"/>
    </source>
</evidence>
<keyword evidence="2" id="KW-0238">DNA-binding</keyword>
<dbReference type="InterPro" id="IPR028082">
    <property type="entry name" value="Peripla_BP_I"/>
</dbReference>
<dbReference type="InterPro" id="IPR010982">
    <property type="entry name" value="Lambda_DNA-bd_dom_sf"/>
</dbReference>
<dbReference type="RefSeq" id="WP_114033676.1">
    <property type="nucleotide sequence ID" value="NZ_QOIL01000033.1"/>
</dbReference>
<dbReference type="AlphaFoldDB" id="A0A367EQU0"/>
<protein>
    <submittedName>
        <fullName evidence="5">LacI family transcriptional regulator</fullName>
    </submittedName>
</protein>
<evidence type="ECO:0000256" key="3">
    <source>
        <dbReference type="ARBA" id="ARBA00023163"/>
    </source>
</evidence>
<organism evidence="5 6">
    <name type="scientific">Sphaerisporangium album</name>
    <dbReference type="NCBI Taxonomy" id="509200"/>
    <lineage>
        <taxon>Bacteria</taxon>
        <taxon>Bacillati</taxon>
        <taxon>Actinomycetota</taxon>
        <taxon>Actinomycetes</taxon>
        <taxon>Streptosporangiales</taxon>
        <taxon>Streptosporangiaceae</taxon>
        <taxon>Sphaerisporangium</taxon>
    </lineage>
</organism>
<dbReference type="Proteomes" id="UP000253094">
    <property type="component" value="Unassembled WGS sequence"/>
</dbReference>
<dbReference type="PROSITE" id="PS50932">
    <property type="entry name" value="HTH_LACI_2"/>
    <property type="match status" value="1"/>
</dbReference>
<dbReference type="PANTHER" id="PTHR30146">
    <property type="entry name" value="LACI-RELATED TRANSCRIPTIONAL REPRESSOR"/>
    <property type="match status" value="1"/>
</dbReference>
<dbReference type="Gene3D" id="1.10.260.40">
    <property type="entry name" value="lambda repressor-like DNA-binding domains"/>
    <property type="match status" value="1"/>
</dbReference>
<dbReference type="SMART" id="SM00354">
    <property type="entry name" value="HTH_LACI"/>
    <property type="match status" value="1"/>
</dbReference>
<dbReference type="SUPFAM" id="SSF53822">
    <property type="entry name" value="Periplasmic binding protein-like I"/>
    <property type="match status" value="1"/>
</dbReference>
<evidence type="ECO:0000313" key="5">
    <source>
        <dbReference type="EMBL" id="RCG20099.1"/>
    </source>
</evidence>
<comment type="caution">
    <text evidence="5">The sequence shown here is derived from an EMBL/GenBank/DDBJ whole genome shotgun (WGS) entry which is preliminary data.</text>
</comment>
<dbReference type="PANTHER" id="PTHR30146:SF109">
    <property type="entry name" value="HTH-TYPE TRANSCRIPTIONAL REGULATOR GALS"/>
    <property type="match status" value="1"/>
</dbReference>
<dbReference type="Gene3D" id="3.40.50.2300">
    <property type="match status" value="2"/>
</dbReference>
<dbReference type="EMBL" id="QOIL01000033">
    <property type="protein sequence ID" value="RCG20099.1"/>
    <property type="molecule type" value="Genomic_DNA"/>
</dbReference>
<dbReference type="GO" id="GO:0003700">
    <property type="term" value="F:DNA-binding transcription factor activity"/>
    <property type="evidence" value="ECO:0007669"/>
    <property type="project" value="TreeGrafter"/>
</dbReference>
<dbReference type="GO" id="GO:0000976">
    <property type="term" value="F:transcription cis-regulatory region binding"/>
    <property type="evidence" value="ECO:0007669"/>
    <property type="project" value="TreeGrafter"/>
</dbReference>
<dbReference type="InterPro" id="IPR000843">
    <property type="entry name" value="HTH_LacI"/>
</dbReference>
<sequence>MPGRATIYDVATEAGVSISTVSLVLNSPARVSAGTRRRVLDAVDALGFVPKTDAVARARRGVGRIGVVGPHTSYATVARRVNGVLAAVAGRPLEVVLFDQESAATSSSPLLAGLPVTGRLDGLLVVSLPLEDGAAERLTGLGLPAVLVDVRHPGFDSVHADDKAGGRLVAGHLLARGHRRLGFLGEAQRTGAYVSPSRRRLDGFRAALAEAGHGLPGGDVRFTVHGVGPAAEAAAAMLAGPERPTAVFAGDDVLAAGVVKAARGLGLRVPDDVAVAGFDDGELAEALELTTVRQPLEESGRAAMERLLQRLESPSAPAREIRLDLRLVERRTT</sequence>